<comment type="similarity">
    <text evidence="1">Belongs to the glycosyl hydrolase 13 family.</text>
</comment>
<proteinExistence type="inferred from homology"/>
<dbReference type="Gene3D" id="3.20.20.80">
    <property type="entry name" value="Glycosidases"/>
    <property type="match status" value="2"/>
</dbReference>
<comment type="caution">
    <text evidence="3">The sequence shown here is derived from an EMBL/GenBank/DDBJ whole genome shotgun (WGS) entry which is preliminary data.</text>
</comment>
<name>A0ABQ4Q7T4_9BURK</name>
<dbReference type="InterPro" id="IPR013780">
    <property type="entry name" value="Glyco_hydro_b"/>
</dbReference>
<protein>
    <submittedName>
        <fullName evidence="3">Alpha-glucosidase</fullName>
    </submittedName>
</protein>
<dbReference type="PANTHER" id="PTHR10357">
    <property type="entry name" value="ALPHA-AMYLASE FAMILY MEMBER"/>
    <property type="match status" value="1"/>
</dbReference>
<evidence type="ECO:0000313" key="4">
    <source>
        <dbReference type="Proteomes" id="UP000887222"/>
    </source>
</evidence>
<dbReference type="EMBL" id="BPMK01000016">
    <property type="protein sequence ID" value="GIZ53273.1"/>
    <property type="molecule type" value="Genomic_DNA"/>
</dbReference>
<dbReference type="SUPFAM" id="SSF51445">
    <property type="entry name" value="(Trans)glycosidases"/>
    <property type="match status" value="1"/>
</dbReference>
<accession>A0ABQ4Q7T4</accession>
<evidence type="ECO:0000313" key="3">
    <source>
        <dbReference type="EMBL" id="GIZ53273.1"/>
    </source>
</evidence>
<feature type="domain" description="Glycosyl hydrolase family 13 catalytic" evidence="2">
    <location>
        <begin position="17"/>
        <end position="398"/>
    </location>
</feature>
<reference evidence="3 4" key="1">
    <citation type="journal article" date="2022" name="Int. J. Syst. Evol. Microbiol.">
        <title>Noviherbaspirillum aridicola sp. nov., isolated from an arid soil in Pakistan.</title>
        <authorList>
            <person name="Khan I.U."/>
            <person name="Saqib M."/>
            <person name="Amin A."/>
            <person name="Hussain F."/>
            <person name="Li L."/>
            <person name="Liu Y.H."/>
            <person name="Fang B.Z."/>
            <person name="Ahmed I."/>
            <person name="Li W.J."/>
        </authorList>
    </citation>
    <scope>NUCLEOTIDE SEQUENCE [LARGE SCALE GENOMIC DNA]</scope>
    <source>
        <strain evidence="3 4">NCCP-691</strain>
    </source>
</reference>
<dbReference type="PANTHER" id="PTHR10357:SF179">
    <property type="entry name" value="NEUTRAL AND BASIC AMINO ACID TRANSPORT PROTEIN RBAT"/>
    <property type="match status" value="1"/>
</dbReference>
<dbReference type="SMART" id="SM00642">
    <property type="entry name" value="Aamy"/>
    <property type="match status" value="1"/>
</dbReference>
<dbReference type="CDD" id="cd11330">
    <property type="entry name" value="AmyAc_OligoGlu"/>
    <property type="match status" value="1"/>
</dbReference>
<gene>
    <name evidence="3" type="primary">aglA</name>
    <name evidence="3" type="ORF">NCCP691_32870</name>
</gene>
<dbReference type="Proteomes" id="UP000887222">
    <property type="component" value="Unassembled WGS sequence"/>
</dbReference>
<dbReference type="InterPro" id="IPR006047">
    <property type="entry name" value="GH13_cat_dom"/>
</dbReference>
<dbReference type="Gene3D" id="3.90.400.10">
    <property type="entry name" value="Oligo-1,6-glucosidase, Domain 2"/>
    <property type="match status" value="1"/>
</dbReference>
<keyword evidence="4" id="KW-1185">Reference proteome</keyword>
<dbReference type="Pfam" id="PF00128">
    <property type="entry name" value="Alpha-amylase"/>
    <property type="match status" value="1"/>
</dbReference>
<dbReference type="InterPro" id="IPR045857">
    <property type="entry name" value="O16G_dom_2"/>
</dbReference>
<dbReference type="Gene3D" id="2.60.40.1180">
    <property type="entry name" value="Golgi alpha-mannosidase II"/>
    <property type="match status" value="1"/>
</dbReference>
<evidence type="ECO:0000256" key="1">
    <source>
        <dbReference type="ARBA" id="ARBA00008061"/>
    </source>
</evidence>
<organism evidence="3 4">
    <name type="scientific">Noviherbaspirillum aridicola</name>
    <dbReference type="NCBI Taxonomy" id="2849687"/>
    <lineage>
        <taxon>Bacteria</taxon>
        <taxon>Pseudomonadati</taxon>
        <taxon>Pseudomonadota</taxon>
        <taxon>Betaproteobacteria</taxon>
        <taxon>Burkholderiales</taxon>
        <taxon>Oxalobacteraceae</taxon>
        <taxon>Noviherbaspirillum</taxon>
    </lineage>
</organism>
<sequence length="528" mass="60412">MGATGHNTRDTVMIIYQVYPRSFFDSNDDGIGDLAGIEQKLDYIKHLGVDAIWISPFFKSPMKDFGYDVSDYRAVDPIFGTMDDFRSLMRRAKQLGLGVIVDMVISHTSEEHTWFKQSRARQNDKSDWYLWADPRPDGSPPNNWVSVFGGPAWRWDAERRQYYFHSFFSSQPDLNMHNPRVQEAVLREMEYWLDLGVSGFRFDACNHIFQDQLLRNNPPREDTSAALHPYGFQLHVYDQARPEMLPFLEKIRRLLDAYKAFSLAEVGGHDALKLMGQYTHAGRLHSAYSFALMQPDSSAKYVSNVIRTLEDSIHPPGMPCYAMSNHDKPRVASRWQNGRDMLDTAKQSLALMFCMRGDICMYQGEELGLPQADVPFERIQDPFGISFWPKFKGRDGCRTPMPWNGEVHGGFSRAEPWLPVDTRHIDMNVSEQESDPASMLHFTRAMIALRRERPELTQGTISLLDAPEGVLAFTRRHRDGSITCFFNMDTSPKRLPNLGWASSLLSQHLDLARETLTLGVSGYCLLEG</sequence>
<evidence type="ECO:0000259" key="2">
    <source>
        <dbReference type="SMART" id="SM00642"/>
    </source>
</evidence>
<dbReference type="InterPro" id="IPR017853">
    <property type="entry name" value="GH"/>
</dbReference>